<organism evidence="2 3">
    <name type="scientific">Cymbomonas tetramitiformis</name>
    <dbReference type="NCBI Taxonomy" id="36881"/>
    <lineage>
        <taxon>Eukaryota</taxon>
        <taxon>Viridiplantae</taxon>
        <taxon>Chlorophyta</taxon>
        <taxon>Pyramimonadophyceae</taxon>
        <taxon>Pyramimonadales</taxon>
        <taxon>Pyramimonadaceae</taxon>
        <taxon>Cymbomonas</taxon>
    </lineage>
</organism>
<feature type="compositionally biased region" description="Acidic residues" evidence="1">
    <location>
        <begin position="16"/>
        <end position="25"/>
    </location>
</feature>
<keyword evidence="3" id="KW-1185">Reference proteome</keyword>
<proteinExistence type="predicted"/>
<sequence>MVARKRPLCENSSESTADDSGDGADDQTAALLQSLPCFSLRIKMESKNSVPCANLYPRYAMAAGTGMLNGQALSFLGLVPLEVPDDEFVNDVGLFDEKKSKAICAYSNVRRDVIRLMCGEDGLELIQVHKCMSVSAWLMTGGDVKAQAEGNRSLRGYLHKLTIRNPAP</sequence>
<gene>
    <name evidence="2" type="ORF">CYMTET_5610</name>
</gene>
<reference evidence="2 3" key="1">
    <citation type="journal article" date="2015" name="Genome Biol. Evol.">
        <title>Comparative Genomics of a Bacterivorous Green Alga Reveals Evolutionary Causalities and Consequences of Phago-Mixotrophic Mode of Nutrition.</title>
        <authorList>
            <person name="Burns J.A."/>
            <person name="Paasch A."/>
            <person name="Narechania A."/>
            <person name="Kim E."/>
        </authorList>
    </citation>
    <scope>NUCLEOTIDE SEQUENCE [LARGE SCALE GENOMIC DNA]</scope>
    <source>
        <strain evidence="2 3">PLY_AMNH</strain>
    </source>
</reference>
<evidence type="ECO:0000313" key="3">
    <source>
        <dbReference type="Proteomes" id="UP001190700"/>
    </source>
</evidence>
<dbReference type="Proteomes" id="UP001190700">
    <property type="component" value="Unassembled WGS sequence"/>
</dbReference>
<evidence type="ECO:0000313" key="2">
    <source>
        <dbReference type="EMBL" id="KAK3286854.1"/>
    </source>
</evidence>
<accession>A0AAE0GYU1</accession>
<feature type="region of interest" description="Disordered" evidence="1">
    <location>
        <begin position="1"/>
        <end position="25"/>
    </location>
</feature>
<protein>
    <submittedName>
        <fullName evidence="2">Uncharacterized protein</fullName>
    </submittedName>
</protein>
<evidence type="ECO:0000256" key="1">
    <source>
        <dbReference type="SAM" id="MobiDB-lite"/>
    </source>
</evidence>
<name>A0AAE0GYU1_9CHLO</name>
<dbReference type="AlphaFoldDB" id="A0AAE0GYU1"/>
<comment type="caution">
    <text evidence="2">The sequence shown here is derived from an EMBL/GenBank/DDBJ whole genome shotgun (WGS) entry which is preliminary data.</text>
</comment>
<dbReference type="EMBL" id="LGRX02001106">
    <property type="protein sequence ID" value="KAK3286854.1"/>
    <property type="molecule type" value="Genomic_DNA"/>
</dbReference>